<evidence type="ECO:0000256" key="1">
    <source>
        <dbReference type="SAM" id="MobiDB-lite"/>
    </source>
</evidence>
<organism evidence="2 3">
    <name type="scientific">Apatococcus lobatus</name>
    <dbReference type="NCBI Taxonomy" id="904363"/>
    <lineage>
        <taxon>Eukaryota</taxon>
        <taxon>Viridiplantae</taxon>
        <taxon>Chlorophyta</taxon>
        <taxon>core chlorophytes</taxon>
        <taxon>Trebouxiophyceae</taxon>
        <taxon>Chlorellales</taxon>
        <taxon>Chlorellaceae</taxon>
        <taxon>Apatococcus</taxon>
    </lineage>
</organism>
<dbReference type="Proteomes" id="UP001438707">
    <property type="component" value="Unassembled WGS sequence"/>
</dbReference>
<feature type="compositionally biased region" description="Low complexity" evidence="1">
    <location>
        <begin position="246"/>
        <end position="268"/>
    </location>
</feature>
<proteinExistence type="predicted"/>
<evidence type="ECO:0000313" key="2">
    <source>
        <dbReference type="EMBL" id="KAK9831580.1"/>
    </source>
</evidence>
<keyword evidence="3" id="KW-1185">Reference proteome</keyword>
<evidence type="ECO:0000313" key="3">
    <source>
        <dbReference type="Proteomes" id="UP001438707"/>
    </source>
</evidence>
<accession>A0AAW1RDB4</accession>
<name>A0AAW1RDB4_9CHLO</name>
<dbReference type="EMBL" id="JALJOS010000013">
    <property type="protein sequence ID" value="KAK9831580.1"/>
    <property type="molecule type" value="Genomic_DNA"/>
</dbReference>
<feature type="region of interest" description="Disordered" evidence="1">
    <location>
        <begin position="216"/>
        <end position="269"/>
    </location>
</feature>
<sequence length="295" mass="31987">MGGQLSKVSNAFGVKQLVDKAGLPLEVDEDFEAEKDLQDPGKPPPPSPYTQTYDERHWFTGIRSAVTVPASPLAVYNSLSRDLHHVFQPMTECVDETEGDDGQGREQIFRVVRIPFRVAFVTGNLKLRLGVDQDRKAGKIHFEGLKEGRLISKFTATFTLDPPPGASGGAESTHVTLDCKIACKQLPPPPFKGLVKGVMVHKVDCCMLDLVDFHSGGQPTPKMTRRRSQQLSKQRSRNLPDGLAVGGSPNSFSSQPGSPSAGGSIPESKSVHEGFAHAPAQVVVARPVRNMTRTL</sequence>
<feature type="region of interest" description="Disordered" evidence="1">
    <location>
        <begin position="29"/>
        <end position="53"/>
    </location>
</feature>
<comment type="caution">
    <text evidence="2">The sequence shown here is derived from an EMBL/GenBank/DDBJ whole genome shotgun (WGS) entry which is preliminary data.</text>
</comment>
<dbReference type="AlphaFoldDB" id="A0AAW1RDB4"/>
<reference evidence="2 3" key="1">
    <citation type="journal article" date="2024" name="Nat. Commun.">
        <title>Phylogenomics reveals the evolutionary origins of lichenization in chlorophyte algae.</title>
        <authorList>
            <person name="Puginier C."/>
            <person name="Libourel C."/>
            <person name="Otte J."/>
            <person name="Skaloud P."/>
            <person name="Haon M."/>
            <person name="Grisel S."/>
            <person name="Petersen M."/>
            <person name="Berrin J.G."/>
            <person name="Delaux P.M."/>
            <person name="Dal Grande F."/>
            <person name="Keller J."/>
        </authorList>
    </citation>
    <scope>NUCLEOTIDE SEQUENCE [LARGE SCALE GENOMIC DNA]</scope>
    <source>
        <strain evidence="2 3">SAG 2145</strain>
    </source>
</reference>
<protein>
    <submittedName>
        <fullName evidence="2">Uncharacterized protein</fullName>
    </submittedName>
</protein>
<gene>
    <name evidence="2" type="ORF">WJX74_001091</name>
</gene>